<protein>
    <submittedName>
        <fullName evidence="1">Uncharacterized protein</fullName>
    </submittedName>
</protein>
<dbReference type="Gene3D" id="3.90.1530.10">
    <property type="entry name" value="Conserved hypothetical protein from pyrococcus furiosus pfu- 392566-001, ParB domain"/>
    <property type="match status" value="1"/>
</dbReference>
<dbReference type="InterPro" id="IPR036086">
    <property type="entry name" value="ParB/Sulfiredoxin_sf"/>
</dbReference>
<name>A0A6A7YA31_9HYPH</name>
<proteinExistence type="predicted"/>
<reference evidence="1 2" key="1">
    <citation type="submission" date="2019-09" db="EMBL/GenBank/DDBJ databases">
        <title>Segnochrobactrum spirostomi gen. nov., sp. nov., isolated from the ciliate Spirostomum cf. yagiui and description of a novel family, Segnochrobactraceae fam. nov. within the order Rhizobiales of the class Alphaproteobacteria.</title>
        <authorList>
            <person name="Akter S."/>
            <person name="Shazib S.U.A."/>
            <person name="Shin M.K."/>
        </authorList>
    </citation>
    <scope>NUCLEOTIDE SEQUENCE [LARGE SCALE GENOMIC DNA]</scope>
    <source>
        <strain evidence="1 2">Sp-1</strain>
    </source>
</reference>
<gene>
    <name evidence="1" type="ORF">F0357_18010</name>
</gene>
<evidence type="ECO:0000313" key="1">
    <source>
        <dbReference type="EMBL" id="MQT14512.1"/>
    </source>
</evidence>
<evidence type="ECO:0000313" key="2">
    <source>
        <dbReference type="Proteomes" id="UP000332515"/>
    </source>
</evidence>
<organism evidence="1 2">
    <name type="scientific">Segnochrobactrum spirostomi</name>
    <dbReference type="NCBI Taxonomy" id="2608987"/>
    <lineage>
        <taxon>Bacteria</taxon>
        <taxon>Pseudomonadati</taxon>
        <taxon>Pseudomonadota</taxon>
        <taxon>Alphaproteobacteria</taxon>
        <taxon>Hyphomicrobiales</taxon>
        <taxon>Segnochrobactraceae</taxon>
        <taxon>Segnochrobactrum</taxon>
    </lineage>
</organism>
<dbReference type="SUPFAM" id="SSF110849">
    <property type="entry name" value="ParB/Sulfiredoxin"/>
    <property type="match status" value="1"/>
</dbReference>
<comment type="caution">
    <text evidence="1">The sequence shown here is derived from an EMBL/GenBank/DDBJ whole genome shotgun (WGS) entry which is preliminary data.</text>
</comment>
<dbReference type="Proteomes" id="UP000332515">
    <property type="component" value="Unassembled WGS sequence"/>
</dbReference>
<accession>A0A6A7YA31</accession>
<dbReference type="AlphaFoldDB" id="A0A6A7YA31"/>
<sequence length="64" mass="7091">MLALIEAGPQVRSSDSVPVLIAGRHRIEAPKLNGAERVECLVFKVDDVRAELIEISENLHRAEE</sequence>
<dbReference type="RefSeq" id="WP_153485397.1">
    <property type="nucleotide sequence ID" value="NZ_VWNA01000001.1"/>
</dbReference>
<dbReference type="EMBL" id="VWNA01000001">
    <property type="protein sequence ID" value="MQT14512.1"/>
    <property type="molecule type" value="Genomic_DNA"/>
</dbReference>
<keyword evidence="2" id="KW-1185">Reference proteome</keyword>